<comment type="function">
    <text evidence="11">Plays a role in repairing double-strand DNA breaks, probably involving stabilizing or processing branched DNA or blocked replication forks.</text>
</comment>
<accession>A0A3E2BQ85</accession>
<evidence type="ECO:0000256" key="3">
    <source>
        <dbReference type="ARBA" id="ARBA00022763"/>
    </source>
</evidence>
<dbReference type="InterPro" id="IPR041166">
    <property type="entry name" value="Rubredoxin_2"/>
</dbReference>
<keyword evidence="1 11" id="KW-0479">Metal-binding</keyword>
<dbReference type="GO" id="GO:0000725">
    <property type="term" value="P:recombinational repair"/>
    <property type="evidence" value="ECO:0007669"/>
    <property type="project" value="UniProtKB-UniRule"/>
</dbReference>
<dbReference type="InterPro" id="IPR027417">
    <property type="entry name" value="P-loop_NTPase"/>
</dbReference>
<evidence type="ECO:0000256" key="7">
    <source>
        <dbReference type="ARBA" id="ARBA00022840"/>
    </source>
</evidence>
<feature type="domain" description="RecA family profile 1" evidence="14">
    <location>
        <begin position="61"/>
        <end position="210"/>
    </location>
</feature>
<sequence length="451" mass="49305">MKKGTVFVCQNCGFHSPKWLGRCSQCGEWNTMVEELEEEFAREVLESGGEPVLYQDIKETTNQRIPVGIDQFNNVLGGGLVLGSVVLIGGEPGIGKSTLLLQVSRDLASEEGPVLYVSGEESLEQIKLRGDRLGLNREKVYLLAETALEKILNAADRMKPRALVIDSVQTIFSSQLTSSPGTISQVREVTNRVFRLAKRNQIPVFLIGHITKEGSLAGPKSLEHMVDVVLLFEGERDHHHRVLRVLKNRFGPVSELAIFEMGQSGLKPIDNPSAFFLRERPQNEPGSVVISTIKGSRPLLVEIQALVSSTLFSGNPRRMSIGLDHYRVSMLLALVEKKIGYSFAGEDIYLNVAGGLEVDEPAADLGVVLSVISSIKNIPLPREMAVFGEVGLSGEVRSVSQPLARVKEARSLGFETVLMPAGNLSQLQGENLKGIRCLGVDSVRRALAQVF</sequence>
<keyword evidence="4 13" id="KW-0863">Zinc-finger</keyword>
<dbReference type="GO" id="GO:0016787">
    <property type="term" value="F:hydrolase activity"/>
    <property type="evidence" value="ECO:0007669"/>
    <property type="project" value="UniProtKB-KW"/>
</dbReference>
<dbReference type="PRINTS" id="PR01874">
    <property type="entry name" value="DNAREPAIRADA"/>
</dbReference>
<evidence type="ECO:0000256" key="8">
    <source>
        <dbReference type="ARBA" id="ARBA00023016"/>
    </source>
</evidence>
<dbReference type="GO" id="GO:0140664">
    <property type="term" value="F:ATP-dependent DNA damage sensor activity"/>
    <property type="evidence" value="ECO:0007669"/>
    <property type="project" value="InterPro"/>
</dbReference>
<evidence type="ECO:0000256" key="9">
    <source>
        <dbReference type="ARBA" id="ARBA00023125"/>
    </source>
</evidence>
<evidence type="ECO:0000256" key="6">
    <source>
        <dbReference type="ARBA" id="ARBA00022833"/>
    </source>
</evidence>
<evidence type="ECO:0000256" key="13">
    <source>
        <dbReference type="RuleBase" id="RU003555"/>
    </source>
</evidence>
<feature type="binding site" evidence="11">
    <location>
        <begin position="90"/>
        <end position="97"/>
    </location>
    <ligand>
        <name>ATP</name>
        <dbReference type="ChEBI" id="CHEBI:30616"/>
    </ligand>
</feature>
<keyword evidence="10 11" id="KW-0234">DNA repair</keyword>
<dbReference type="GO" id="GO:0003684">
    <property type="term" value="F:damaged DNA binding"/>
    <property type="evidence" value="ECO:0007669"/>
    <property type="project" value="InterPro"/>
</dbReference>
<dbReference type="InterPro" id="IPR020568">
    <property type="entry name" value="Ribosomal_Su5_D2-typ_SF"/>
</dbReference>
<dbReference type="Pfam" id="PF13481">
    <property type="entry name" value="AAA_25"/>
    <property type="match status" value="1"/>
</dbReference>
<keyword evidence="3 11" id="KW-0227">DNA damage</keyword>
<evidence type="ECO:0000256" key="11">
    <source>
        <dbReference type="HAMAP-Rule" id="MF_01498"/>
    </source>
</evidence>
<keyword evidence="9 11" id="KW-0238">DNA-binding</keyword>
<protein>
    <recommendedName>
        <fullName evidence="11 12">DNA repair protein RadA</fullName>
    </recommendedName>
</protein>
<comment type="function">
    <text evidence="13">DNA-dependent ATPase involved in processing of recombination intermediates, plays a role in repairing DNA breaks. Stimulates the branch migration of RecA-mediated strand transfer reactions, allowing the 3' invading strand to extend heteroduplex DNA faster. Binds ssDNA in the presence of ADP but not other nucleotides, has ATPase activity that is stimulated by ssDNA and various branched DNA structures, but inhibited by SSB. Does not have RecA's homology-searching function.</text>
</comment>
<comment type="similarity">
    <text evidence="11 13">Belongs to the RecA family. RadA subfamily.</text>
</comment>
<reference evidence="15 16" key="1">
    <citation type="submission" date="2018-08" db="EMBL/GenBank/DDBJ databases">
        <title>Genome analysis of the thermophilic bacterium of the candidate phylum Aminicenantes from deep subsurface aquifer revealed its physiology and ecological role.</title>
        <authorList>
            <person name="Kadnikov V.V."/>
            <person name="Mardanov A.V."/>
            <person name="Beletsky A.V."/>
            <person name="Karnachuk O.V."/>
            <person name="Ravin N.V."/>
        </authorList>
    </citation>
    <scope>NUCLEOTIDE SEQUENCE [LARGE SCALE GENOMIC DNA]</scope>
    <source>
        <strain evidence="15">BY38</strain>
    </source>
</reference>
<dbReference type="Pfam" id="PF13541">
    <property type="entry name" value="ChlI"/>
    <property type="match status" value="1"/>
</dbReference>
<dbReference type="CDD" id="cd01121">
    <property type="entry name" value="RadA_SMS_N"/>
    <property type="match status" value="1"/>
</dbReference>
<dbReference type="EMBL" id="QUAH01000001">
    <property type="protein sequence ID" value="RFT16879.1"/>
    <property type="molecule type" value="Genomic_DNA"/>
</dbReference>
<evidence type="ECO:0000256" key="12">
    <source>
        <dbReference type="NCBIfam" id="TIGR00416"/>
    </source>
</evidence>
<dbReference type="GO" id="GO:0005829">
    <property type="term" value="C:cytosol"/>
    <property type="evidence" value="ECO:0007669"/>
    <property type="project" value="TreeGrafter"/>
</dbReference>
<evidence type="ECO:0000313" key="15">
    <source>
        <dbReference type="EMBL" id="RFT16879.1"/>
    </source>
</evidence>
<name>A0A3E2BQ85_9BACT</name>
<keyword evidence="7 11" id="KW-0067">ATP-binding</keyword>
<dbReference type="Gene3D" id="3.30.230.10">
    <property type="match status" value="1"/>
</dbReference>
<dbReference type="InterPro" id="IPR003593">
    <property type="entry name" value="AAA+_ATPase"/>
</dbReference>
<keyword evidence="2 11" id="KW-0547">Nucleotide-binding</keyword>
<dbReference type="GO" id="GO:0008270">
    <property type="term" value="F:zinc ion binding"/>
    <property type="evidence" value="ECO:0007669"/>
    <property type="project" value="UniProtKB-KW"/>
</dbReference>
<dbReference type="PANTHER" id="PTHR32472:SF10">
    <property type="entry name" value="DNA REPAIR PROTEIN RADA-LIKE PROTEIN"/>
    <property type="match status" value="1"/>
</dbReference>
<dbReference type="PROSITE" id="PS50162">
    <property type="entry name" value="RECA_2"/>
    <property type="match status" value="1"/>
</dbReference>
<evidence type="ECO:0000259" key="14">
    <source>
        <dbReference type="PROSITE" id="PS50162"/>
    </source>
</evidence>
<evidence type="ECO:0000313" key="16">
    <source>
        <dbReference type="Proteomes" id="UP000257323"/>
    </source>
</evidence>
<proteinExistence type="inferred from homology"/>
<evidence type="ECO:0000256" key="10">
    <source>
        <dbReference type="ARBA" id="ARBA00023204"/>
    </source>
</evidence>
<dbReference type="Pfam" id="PF18073">
    <property type="entry name" value="Zn_ribbon_LapB"/>
    <property type="match status" value="1"/>
</dbReference>
<gene>
    <name evidence="11" type="primary">radA</name>
    <name evidence="15" type="ORF">OP8BY_0821</name>
</gene>
<comment type="caution">
    <text evidence="15">The sequence shown here is derived from an EMBL/GenBank/DDBJ whole genome shotgun (WGS) entry which is preliminary data.</text>
</comment>
<dbReference type="Proteomes" id="UP000257323">
    <property type="component" value="Unassembled WGS sequence"/>
</dbReference>
<dbReference type="SUPFAM" id="SSF54211">
    <property type="entry name" value="Ribosomal protein S5 domain 2-like"/>
    <property type="match status" value="1"/>
</dbReference>
<feature type="short sequence motif" description="RadA KNRFG motif" evidence="11">
    <location>
        <begin position="247"/>
        <end position="251"/>
    </location>
</feature>
<dbReference type="InterPro" id="IPR020588">
    <property type="entry name" value="RecA_ATP-bd"/>
</dbReference>
<keyword evidence="5" id="KW-0378">Hydrolase</keyword>
<dbReference type="SUPFAM" id="SSF52540">
    <property type="entry name" value="P-loop containing nucleoside triphosphate hydrolases"/>
    <property type="match status" value="1"/>
</dbReference>
<dbReference type="InterPro" id="IPR004504">
    <property type="entry name" value="DNA_repair_RadA"/>
</dbReference>
<evidence type="ECO:0000256" key="2">
    <source>
        <dbReference type="ARBA" id="ARBA00022741"/>
    </source>
</evidence>
<dbReference type="GO" id="GO:0005524">
    <property type="term" value="F:ATP binding"/>
    <property type="evidence" value="ECO:0007669"/>
    <property type="project" value="UniProtKB-UniRule"/>
</dbReference>
<dbReference type="AlphaFoldDB" id="A0A3E2BQ85"/>
<comment type="domain">
    <text evidence="11">The middle region has homology to RecA with ATPase motifs including the RadA KNRFG motif, while the C-terminus is homologous to Lon protease.</text>
</comment>
<dbReference type="FunFam" id="3.40.50.300:FF:000050">
    <property type="entry name" value="DNA repair protein RadA"/>
    <property type="match status" value="1"/>
</dbReference>
<evidence type="ECO:0000256" key="1">
    <source>
        <dbReference type="ARBA" id="ARBA00022723"/>
    </source>
</evidence>
<dbReference type="NCBIfam" id="TIGR00416">
    <property type="entry name" value="sms"/>
    <property type="match status" value="1"/>
</dbReference>
<keyword evidence="8 11" id="KW-0346">Stress response</keyword>
<dbReference type="PANTHER" id="PTHR32472">
    <property type="entry name" value="DNA REPAIR PROTEIN RADA"/>
    <property type="match status" value="1"/>
</dbReference>
<feature type="region of interest" description="Lon-protease-like" evidence="11">
    <location>
        <begin position="347"/>
        <end position="451"/>
    </location>
</feature>
<dbReference type="SMART" id="SM00382">
    <property type="entry name" value="AAA"/>
    <property type="match status" value="1"/>
</dbReference>
<keyword evidence="6 13" id="KW-0862">Zinc</keyword>
<dbReference type="InterPro" id="IPR014721">
    <property type="entry name" value="Ribsml_uS5_D2-typ_fold_subgr"/>
</dbReference>
<dbReference type="Gene3D" id="3.40.50.300">
    <property type="entry name" value="P-loop containing nucleotide triphosphate hydrolases"/>
    <property type="match status" value="1"/>
</dbReference>
<evidence type="ECO:0000256" key="4">
    <source>
        <dbReference type="ARBA" id="ARBA00022771"/>
    </source>
</evidence>
<organism evidence="15 16">
    <name type="scientific">Candidatus Saccharicenans subterraneus</name>
    <dbReference type="NCBI Taxonomy" id="2508984"/>
    <lineage>
        <taxon>Bacteria</taxon>
        <taxon>Candidatus Aminicenantota</taxon>
        <taxon>Candidatus Aminicenantia</taxon>
        <taxon>Candidatus Aminicenantales</taxon>
        <taxon>Candidatus Saccharicenantaceae</taxon>
        <taxon>Candidatus Saccharicenans</taxon>
    </lineage>
</organism>
<evidence type="ECO:0000256" key="5">
    <source>
        <dbReference type="ARBA" id="ARBA00022801"/>
    </source>
</evidence>
<dbReference type="HAMAP" id="MF_01498">
    <property type="entry name" value="RadA_bact"/>
    <property type="match status" value="1"/>
</dbReference>